<feature type="transmembrane region" description="Helical" evidence="7">
    <location>
        <begin position="235"/>
        <end position="256"/>
    </location>
</feature>
<organism evidence="9 11">
    <name type="scientific">Clostridium symbiosum</name>
    <name type="common">Bacteroides symbiosus</name>
    <dbReference type="NCBI Taxonomy" id="1512"/>
    <lineage>
        <taxon>Bacteria</taxon>
        <taxon>Bacillati</taxon>
        <taxon>Bacillota</taxon>
        <taxon>Clostridia</taxon>
        <taxon>Lachnospirales</taxon>
        <taxon>Lachnospiraceae</taxon>
        <taxon>Otoolea</taxon>
    </lineage>
</organism>
<dbReference type="InterPro" id="IPR050366">
    <property type="entry name" value="BP-dependent_transpt_permease"/>
</dbReference>
<dbReference type="InterPro" id="IPR035906">
    <property type="entry name" value="MetI-like_sf"/>
</dbReference>
<evidence type="ECO:0000259" key="8">
    <source>
        <dbReference type="PROSITE" id="PS50928"/>
    </source>
</evidence>
<feature type="domain" description="ABC transmembrane type-1" evidence="8">
    <location>
        <begin position="68"/>
        <end position="257"/>
    </location>
</feature>
<evidence type="ECO:0000313" key="11">
    <source>
        <dbReference type="Proteomes" id="UP001203136"/>
    </source>
</evidence>
<comment type="caution">
    <text evidence="9">The sequence shown here is derived from an EMBL/GenBank/DDBJ whole genome shotgun (WGS) entry which is preliminary data.</text>
</comment>
<dbReference type="PANTHER" id="PTHR43386">
    <property type="entry name" value="OLIGOPEPTIDE TRANSPORT SYSTEM PERMEASE PROTEIN APPC"/>
    <property type="match status" value="1"/>
</dbReference>
<dbReference type="PROSITE" id="PS50928">
    <property type="entry name" value="ABC_TM1"/>
    <property type="match status" value="1"/>
</dbReference>
<accession>A0AAW5F340</accession>
<evidence type="ECO:0000256" key="6">
    <source>
        <dbReference type="ARBA" id="ARBA00023136"/>
    </source>
</evidence>
<dbReference type="Proteomes" id="UP001300871">
    <property type="component" value="Unassembled WGS sequence"/>
</dbReference>
<evidence type="ECO:0000256" key="4">
    <source>
        <dbReference type="ARBA" id="ARBA00022692"/>
    </source>
</evidence>
<gene>
    <name evidence="9" type="ORF">K5I21_11185</name>
    <name evidence="10" type="ORF">PM006_07590</name>
</gene>
<dbReference type="InterPro" id="IPR000515">
    <property type="entry name" value="MetI-like"/>
</dbReference>
<dbReference type="GO" id="GO:0055085">
    <property type="term" value="P:transmembrane transport"/>
    <property type="evidence" value="ECO:0007669"/>
    <property type="project" value="InterPro"/>
</dbReference>
<evidence type="ECO:0000313" key="10">
    <source>
        <dbReference type="EMBL" id="MDB2000060.1"/>
    </source>
</evidence>
<evidence type="ECO:0000313" key="9">
    <source>
        <dbReference type="EMBL" id="MCK0086422.1"/>
    </source>
</evidence>
<dbReference type="AlphaFoldDB" id="A0AAW5F340"/>
<dbReference type="PANTHER" id="PTHR43386:SF1">
    <property type="entry name" value="D,D-DIPEPTIDE TRANSPORT SYSTEM PERMEASE PROTEIN DDPC-RELATED"/>
    <property type="match status" value="1"/>
</dbReference>
<dbReference type="GO" id="GO:0005886">
    <property type="term" value="C:plasma membrane"/>
    <property type="evidence" value="ECO:0007669"/>
    <property type="project" value="UniProtKB-SubCell"/>
</dbReference>
<feature type="transmembrane region" description="Helical" evidence="7">
    <location>
        <begin position="134"/>
        <end position="150"/>
    </location>
</feature>
<evidence type="ECO:0000256" key="7">
    <source>
        <dbReference type="RuleBase" id="RU363032"/>
    </source>
</evidence>
<proteinExistence type="inferred from homology"/>
<feature type="transmembrane region" description="Helical" evidence="7">
    <location>
        <begin position="7"/>
        <end position="28"/>
    </location>
</feature>
<evidence type="ECO:0000256" key="3">
    <source>
        <dbReference type="ARBA" id="ARBA00022475"/>
    </source>
</evidence>
<comment type="similarity">
    <text evidence="7">Belongs to the binding-protein-dependent transport system permease family.</text>
</comment>
<protein>
    <submittedName>
        <fullName evidence="9">ABC transporter permease</fullName>
    </submittedName>
</protein>
<dbReference type="RefSeq" id="WP_003498522.1">
    <property type="nucleotide sequence ID" value="NZ_BAABZD010000018.1"/>
</dbReference>
<feature type="transmembrane region" description="Helical" evidence="7">
    <location>
        <begin position="72"/>
        <end position="98"/>
    </location>
</feature>
<keyword evidence="5 7" id="KW-1133">Transmembrane helix</keyword>
<feature type="transmembrane region" description="Helical" evidence="7">
    <location>
        <begin position="110"/>
        <end position="128"/>
    </location>
</feature>
<evidence type="ECO:0000256" key="1">
    <source>
        <dbReference type="ARBA" id="ARBA00004651"/>
    </source>
</evidence>
<reference evidence="10" key="2">
    <citation type="submission" date="2023-01" db="EMBL/GenBank/DDBJ databases">
        <title>Human gut microbiome strain richness.</title>
        <authorList>
            <person name="Chen-Liaw A."/>
        </authorList>
    </citation>
    <scope>NUCLEOTIDE SEQUENCE</scope>
    <source>
        <strain evidence="10">B1_m1001713B170214d0_201011</strain>
    </source>
</reference>
<evidence type="ECO:0000256" key="5">
    <source>
        <dbReference type="ARBA" id="ARBA00022989"/>
    </source>
</evidence>
<sequence>MKKRNYNLIIGTSITLFFLAAAVIGRFWTPYGATAMDSLSVNLAPCLTHPMGTDNFGRDILSRVMNGSGSTFFVAVCTVLIGGVFGTLIGAVTGYYGGWLDDVVMRLNDMLLSFPSILLALIVISLMGPGRYNIILALGVLFIPSFARIVRSEVIRCRELDFVKSAKIMGAGDFRIIFLHILPNAGVSILTAAAIGFNNAVLAEASMSYLGLGIQPPEPSLGRMLSEAQSYIFNAPWYAIFPGITIILIILGFSMVSEGLRTLQE</sequence>
<dbReference type="EMBL" id="JAQLGM010000013">
    <property type="protein sequence ID" value="MDB2000060.1"/>
    <property type="molecule type" value="Genomic_DNA"/>
</dbReference>
<keyword evidence="4 7" id="KW-0812">Transmembrane</keyword>
<feature type="transmembrane region" description="Helical" evidence="7">
    <location>
        <begin position="176"/>
        <end position="197"/>
    </location>
</feature>
<comment type="subcellular location">
    <subcellularLocation>
        <location evidence="1 7">Cell membrane</location>
        <topology evidence="1 7">Multi-pass membrane protein</topology>
    </subcellularLocation>
</comment>
<dbReference type="Gene3D" id="1.10.3720.10">
    <property type="entry name" value="MetI-like"/>
    <property type="match status" value="1"/>
</dbReference>
<reference evidence="9" key="1">
    <citation type="journal article" date="2022" name="Cell Host Microbe">
        <title>Colonization of the live biotherapeutic product VE303 and modulation of the microbiota and metabolites in healthy volunteers.</title>
        <authorList>
            <person name="Dsouza M."/>
            <person name="Menon R."/>
            <person name="Crossette E."/>
            <person name="Bhattarai S.K."/>
            <person name="Schneider J."/>
            <person name="Kim Y.G."/>
            <person name="Reddy S."/>
            <person name="Caballero S."/>
            <person name="Felix C."/>
            <person name="Cornacchione L."/>
            <person name="Hendrickson J."/>
            <person name="Watson A.R."/>
            <person name="Minot S.S."/>
            <person name="Greenfield N."/>
            <person name="Schopf L."/>
            <person name="Szabady R."/>
            <person name="Patarroyo J."/>
            <person name="Smith W."/>
            <person name="Harrison P."/>
            <person name="Kuijper E.J."/>
            <person name="Kelly C.P."/>
            <person name="Olle B."/>
            <person name="Bobilev D."/>
            <person name="Silber J.L."/>
            <person name="Bucci V."/>
            <person name="Roberts B."/>
            <person name="Faith J."/>
            <person name="Norman J.M."/>
        </authorList>
    </citation>
    <scope>NUCLEOTIDE SEQUENCE</scope>
    <source>
        <strain evidence="9">VE303-04</strain>
    </source>
</reference>
<evidence type="ECO:0000256" key="2">
    <source>
        <dbReference type="ARBA" id="ARBA00022448"/>
    </source>
</evidence>
<dbReference type="EMBL" id="JAINVB010000001">
    <property type="protein sequence ID" value="MCK0086422.1"/>
    <property type="molecule type" value="Genomic_DNA"/>
</dbReference>
<name>A0AAW5F340_CLOSY</name>
<dbReference type="CDD" id="cd06261">
    <property type="entry name" value="TM_PBP2"/>
    <property type="match status" value="1"/>
</dbReference>
<dbReference type="Pfam" id="PF00528">
    <property type="entry name" value="BPD_transp_1"/>
    <property type="match status" value="1"/>
</dbReference>
<dbReference type="SUPFAM" id="SSF161098">
    <property type="entry name" value="MetI-like"/>
    <property type="match status" value="1"/>
</dbReference>
<dbReference type="GeneID" id="57970392"/>
<dbReference type="Proteomes" id="UP001203136">
    <property type="component" value="Unassembled WGS sequence"/>
</dbReference>
<keyword evidence="2 7" id="KW-0813">Transport</keyword>
<keyword evidence="6 7" id="KW-0472">Membrane</keyword>
<keyword evidence="3" id="KW-1003">Cell membrane</keyword>